<evidence type="ECO:0000313" key="10">
    <source>
        <dbReference type="Proteomes" id="UP000613740"/>
    </source>
</evidence>
<dbReference type="GO" id="GO:0061630">
    <property type="term" value="F:ubiquitin protein ligase activity"/>
    <property type="evidence" value="ECO:0007669"/>
    <property type="project" value="UniProtKB-EC"/>
</dbReference>
<feature type="region of interest" description="Disordered" evidence="8">
    <location>
        <begin position="1191"/>
        <end position="1309"/>
    </location>
</feature>
<feature type="region of interest" description="Disordered" evidence="8">
    <location>
        <begin position="802"/>
        <end position="864"/>
    </location>
</feature>
<keyword evidence="4" id="KW-0808">Transferase</keyword>
<evidence type="ECO:0000256" key="7">
    <source>
        <dbReference type="ARBA" id="ARBA00023242"/>
    </source>
</evidence>
<evidence type="ECO:0000256" key="2">
    <source>
        <dbReference type="ARBA" id="ARBA00004123"/>
    </source>
</evidence>
<feature type="compositionally biased region" description="Basic and acidic residues" evidence="8">
    <location>
        <begin position="802"/>
        <end position="837"/>
    </location>
</feature>
<feature type="compositionally biased region" description="Basic and acidic residues" evidence="8">
    <location>
        <begin position="1040"/>
        <end position="1050"/>
    </location>
</feature>
<feature type="compositionally biased region" description="Low complexity" evidence="8">
    <location>
        <begin position="365"/>
        <end position="378"/>
    </location>
</feature>
<feature type="compositionally biased region" description="Pro residues" evidence="8">
    <location>
        <begin position="1030"/>
        <end position="1039"/>
    </location>
</feature>
<dbReference type="OrthoDB" id="551181at2759"/>
<keyword evidence="10" id="KW-1185">Reference proteome</keyword>
<sequence length="1465" mass="150437">MQNKITYYLMAASPGATAPTAGAAGHAGTSSAVAGTPRRHAAPRTTGPAELGSPPAAARAASTHQGLLDSSPLAYGAQVHGQAASRLGGQRSEPAANDSCGQASARRTVMAAAAAAAGGAQASAPVSVSAAAAKALPPSPSGAGAAARAHSVSSTDSGDERPAKAARLRDADAPGRAGGASRAAVAGGADGNGAGAAVDEDEKEVNVRLMFGSQESSEEGQDESPGGSQDEVGDALAAAGQQQRQPQQQIQQQQQQPSQGQQVRRRSADGEGHRRRSSGGLGAGGSGGGAGPGADGEGFGLHEEGGVEDAHSEGGGGNVDDIGEDDDEVGSQWAPHERPQLGGVDDAEPSDAKADRLATGDRDGAAAAGPVHAGAAARPQRKAAIRAMQQISCQKPHGSVPRAAAAPAAAAAAVAEVQQPAQRQTQMAGTSSDKADCAGSDSAGGDQYARAPPAWNPARPGYVALQHAVEYRAAVRAGEVSPEEGHQQPSCWGVRLLGERPVVMNMVLMGNAAQLFTAAEADMLQNGIWDGVPLLSADFSSVVHGNKAEMAKQSVLRQLEHMIRLAVHKRLKTTARPEDIPVVEILANLPEYLPHTSKVELSVIGRGPHASVFDDTPALWGQDTLCVRRGCQLEQWEVVGIYSGEACTGGDWQMFTLERPDVGWDDRDHPCPFHSTAALRHEKGRFAADGMLPKAVRNRRSKLQGLDPKFVKRLANGERLFVSAARLGCPVSAVNDPRRDIHAPEPDFRAPANVAVQVVHLLGCLSFMVMFALERVPGGGELLYDYGEGYWHLHAEESRAMEEAAREAQERNRQLEQQARELQAEREANRQKEEEVQRLAQELQAARQREAEREAEEAAQRQQRAQEQARLLAALEAEKEAKAQAQAQAQAQLQAAVEAGQQEAQQLAVALAAARAEIVRLSSLAGDQRTQIAAASAHLAGLEQQLSQLQESQEEQQQQQQEAQADQQEQLLGASVPPPPPPAVRGASGGDGGGGSTAATAAQQEATTAVKPVPEDGMEVEDAIVNVDQTPPPQTPPHPAGEDLSPREDEPAAAFPVELVEAEAGVADEEAPPAVQAEVKQQQHHHPQQQQQQQQQQAAAGQPAADYWGMAADGVPAPVGPPVMQPAAAGATQGLPVPDAEERLSMVYAALDAITADAGAANDDVQAIDVRQAPAGGGALVAAAGPMLGGGGGGGAALSGADAGQPSASQEPILAPGVPRGFKAEAGQAQSQEQALTQTQTQGSRRSRKRPREDEAAAATDTSGGGAVSQGRHRDRCAKPKGKLSLQRSQQRLEQVKRADQAAERASAAAAQAMAAAAAALAAAATPGAVAAPAAAAPAMDEAVASAESAQRYMAAAVAAAEAARQTAPTEVEAAQEHADKAEQAATRAQEAASSAERAVEEVREVVTAATAAQAVPAALAAATARAAAMAAPAPAVVAHARAVPPAVAAAASADVIDLTADDGD</sequence>
<dbReference type="GO" id="GO:0035861">
    <property type="term" value="C:site of double-strand break"/>
    <property type="evidence" value="ECO:0007669"/>
    <property type="project" value="TreeGrafter"/>
</dbReference>
<gene>
    <name evidence="9" type="ORF">HYH02_003548</name>
</gene>
<feature type="compositionally biased region" description="Basic and acidic residues" evidence="8">
    <location>
        <begin position="350"/>
        <end position="364"/>
    </location>
</feature>
<feature type="compositionally biased region" description="Basic and acidic residues" evidence="8">
    <location>
        <begin position="300"/>
        <end position="312"/>
    </location>
</feature>
<dbReference type="EMBL" id="JAEHOD010000007">
    <property type="protein sequence ID" value="KAG2451769.1"/>
    <property type="molecule type" value="Genomic_DNA"/>
</dbReference>
<dbReference type="Proteomes" id="UP000613740">
    <property type="component" value="Unassembled WGS sequence"/>
</dbReference>
<keyword evidence="5" id="KW-0227">DNA damage</keyword>
<comment type="caution">
    <text evidence="9">The sequence shown here is derived from an EMBL/GenBank/DDBJ whole genome shotgun (WGS) entry which is preliminary data.</text>
</comment>
<comment type="subcellular location">
    <subcellularLocation>
        <location evidence="2">Nucleus</location>
    </subcellularLocation>
</comment>
<dbReference type="Gene3D" id="2.170.270.10">
    <property type="entry name" value="SET domain"/>
    <property type="match status" value="1"/>
</dbReference>
<feature type="compositionally biased region" description="Gly residues" evidence="8">
    <location>
        <begin position="987"/>
        <end position="996"/>
    </location>
</feature>
<dbReference type="GO" id="GO:0006302">
    <property type="term" value="P:double-strand break repair"/>
    <property type="evidence" value="ECO:0007669"/>
    <property type="project" value="TreeGrafter"/>
</dbReference>
<feature type="compositionally biased region" description="Low complexity" evidence="8">
    <location>
        <begin position="1224"/>
        <end position="1235"/>
    </location>
</feature>
<feature type="compositionally biased region" description="Polar residues" evidence="8">
    <location>
        <begin position="423"/>
        <end position="432"/>
    </location>
</feature>
<feature type="compositionally biased region" description="Basic residues" evidence="8">
    <location>
        <begin position="1271"/>
        <end position="1282"/>
    </location>
</feature>
<dbReference type="PANTHER" id="PTHR23328:SF0">
    <property type="entry name" value="RING-TYPE DOMAIN-CONTAINING PROTEIN"/>
    <property type="match status" value="1"/>
</dbReference>
<dbReference type="GO" id="GO:0031491">
    <property type="term" value="F:nucleosome binding"/>
    <property type="evidence" value="ECO:0007669"/>
    <property type="project" value="TreeGrafter"/>
</dbReference>
<feature type="compositionally biased region" description="Low complexity" evidence="8">
    <location>
        <begin position="1088"/>
        <end position="1113"/>
    </location>
</feature>
<feature type="compositionally biased region" description="Basic and acidic residues" evidence="8">
    <location>
        <begin position="158"/>
        <end position="173"/>
    </location>
</feature>
<dbReference type="InterPro" id="IPR051657">
    <property type="entry name" value="RNF168/RNF169_E3_ubiq-ligase"/>
</dbReference>
<dbReference type="InterPro" id="IPR046341">
    <property type="entry name" value="SET_dom_sf"/>
</dbReference>
<feature type="compositionally biased region" description="Low complexity" evidence="8">
    <location>
        <begin position="1384"/>
        <end position="1397"/>
    </location>
</feature>
<feature type="compositionally biased region" description="Basic and acidic residues" evidence="8">
    <location>
        <begin position="1294"/>
        <end position="1303"/>
    </location>
</feature>
<feature type="region of interest" description="Disordered" evidence="8">
    <location>
        <begin position="18"/>
        <end position="73"/>
    </location>
</feature>
<evidence type="ECO:0000256" key="4">
    <source>
        <dbReference type="ARBA" id="ARBA00022679"/>
    </source>
</evidence>
<dbReference type="EC" id="2.3.2.27" evidence="3"/>
<feature type="compositionally biased region" description="Low complexity" evidence="8">
    <location>
        <begin position="241"/>
        <end position="262"/>
    </location>
</feature>
<feature type="region of interest" description="Disordered" evidence="8">
    <location>
        <begin position="134"/>
        <end position="382"/>
    </location>
</feature>
<name>A0A835WPP8_9CHLO</name>
<evidence type="ECO:0000256" key="8">
    <source>
        <dbReference type="SAM" id="MobiDB-lite"/>
    </source>
</evidence>
<feature type="region of interest" description="Disordered" evidence="8">
    <location>
        <begin position="1368"/>
        <end position="1397"/>
    </location>
</feature>
<feature type="compositionally biased region" description="Low complexity" evidence="8">
    <location>
        <begin position="1056"/>
        <end position="1065"/>
    </location>
</feature>
<evidence type="ECO:0000256" key="3">
    <source>
        <dbReference type="ARBA" id="ARBA00012483"/>
    </source>
</evidence>
<feature type="region of interest" description="Disordered" evidence="8">
    <location>
        <begin position="420"/>
        <end position="452"/>
    </location>
</feature>
<evidence type="ECO:0000256" key="1">
    <source>
        <dbReference type="ARBA" id="ARBA00000900"/>
    </source>
</evidence>
<feature type="compositionally biased region" description="Low complexity" evidence="8">
    <location>
        <begin position="948"/>
        <end position="974"/>
    </location>
</feature>
<feature type="compositionally biased region" description="Basic and acidic residues" evidence="8">
    <location>
        <begin position="847"/>
        <end position="859"/>
    </location>
</feature>
<feature type="compositionally biased region" description="Low complexity" evidence="8">
    <location>
        <begin position="18"/>
        <end position="36"/>
    </location>
</feature>
<evidence type="ECO:0000313" key="9">
    <source>
        <dbReference type="EMBL" id="KAG2451769.1"/>
    </source>
</evidence>
<keyword evidence="6" id="KW-0833">Ubl conjugation pathway</keyword>
<protein>
    <recommendedName>
        <fullName evidence="3">RING-type E3 ubiquitin transferase</fullName>
        <ecNumber evidence="3">2.3.2.27</ecNumber>
    </recommendedName>
</protein>
<organism evidence="9 10">
    <name type="scientific">Chlamydomonas schloesseri</name>
    <dbReference type="NCBI Taxonomy" id="2026947"/>
    <lineage>
        <taxon>Eukaryota</taxon>
        <taxon>Viridiplantae</taxon>
        <taxon>Chlorophyta</taxon>
        <taxon>core chlorophytes</taxon>
        <taxon>Chlorophyceae</taxon>
        <taxon>CS clade</taxon>
        <taxon>Chlamydomonadales</taxon>
        <taxon>Chlamydomonadaceae</taxon>
        <taxon>Chlamydomonas</taxon>
    </lineage>
</organism>
<feature type="compositionally biased region" description="Low complexity" evidence="8">
    <location>
        <begin position="1284"/>
        <end position="1293"/>
    </location>
</feature>
<proteinExistence type="predicted"/>
<feature type="compositionally biased region" description="Low complexity" evidence="8">
    <location>
        <begin position="134"/>
        <end position="154"/>
    </location>
</feature>
<evidence type="ECO:0000256" key="6">
    <source>
        <dbReference type="ARBA" id="ARBA00022786"/>
    </source>
</evidence>
<keyword evidence="7" id="KW-0539">Nucleus</keyword>
<comment type="catalytic activity">
    <reaction evidence="1">
        <text>S-ubiquitinyl-[E2 ubiquitin-conjugating enzyme]-L-cysteine + [acceptor protein]-L-lysine = [E2 ubiquitin-conjugating enzyme]-L-cysteine + N(6)-ubiquitinyl-[acceptor protein]-L-lysine.</text>
        <dbReference type="EC" id="2.3.2.27"/>
    </reaction>
</comment>
<evidence type="ECO:0000256" key="5">
    <source>
        <dbReference type="ARBA" id="ARBA00022763"/>
    </source>
</evidence>
<feature type="region of interest" description="Disordered" evidence="8">
    <location>
        <begin position="948"/>
        <end position="1113"/>
    </location>
</feature>
<feature type="compositionally biased region" description="Low complexity" evidence="8">
    <location>
        <begin position="997"/>
        <end position="1009"/>
    </location>
</feature>
<dbReference type="GO" id="GO:0005634">
    <property type="term" value="C:nucleus"/>
    <property type="evidence" value="ECO:0007669"/>
    <property type="project" value="UniProtKB-SubCell"/>
</dbReference>
<dbReference type="PANTHER" id="PTHR23328">
    <property type="entry name" value="RING-TYPE DOMAIN-CONTAINING PROTEIN"/>
    <property type="match status" value="1"/>
</dbReference>
<reference evidence="9" key="1">
    <citation type="journal article" date="2020" name="bioRxiv">
        <title>Comparative genomics of Chlamydomonas.</title>
        <authorList>
            <person name="Craig R.J."/>
            <person name="Hasan A.R."/>
            <person name="Ness R.W."/>
            <person name="Keightley P.D."/>
        </authorList>
    </citation>
    <scope>NUCLEOTIDE SEQUENCE</scope>
    <source>
        <strain evidence="9">CCAP 11/173</strain>
    </source>
</reference>
<accession>A0A835WPP8</accession>
<feature type="compositionally biased region" description="Gly residues" evidence="8">
    <location>
        <begin position="279"/>
        <end position="299"/>
    </location>
</feature>